<evidence type="ECO:0000313" key="2">
    <source>
        <dbReference type="Proteomes" id="UP000552038"/>
    </source>
</evidence>
<dbReference type="SUPFAM" id="SSF46955">
    <property type="entry name" value="Putative DNA-binding domain"/>
    <property type="match status" value="1"/>
</dbReference>
<gene>
    <name evidence="1" type="ORF">HMI46_26260</name>
</gene>
<dbReference type="AlphaFoldDB" id="A0AAP7DLE9"/>
<protein>
    <recommendedName>
        <fullName evidence="3">HTH merR-type domain-containing protein</fullName>
    </recommendedName>
</protein>
<dbReference type="Proteomes" id="UP000552038">
    <property type="component" value="Unassembled WGS sequence"/>
</dbReference>
<dbReference type="InterPro" id="IPR009061">
    <property type="entry name" value="DNA-bd_dom_put_sf"/>
</dbReference>
<reference evidence="1 2" key="1">
    <citation type="submission" date="2020-05" db="EMBL/GenBank/DDBJ databases">
        <title>Whole genome sequencing and identification of novel metabolites from Paenibacillus alvei strain JR949.</title>
        <authorList>
            <person name="Rajendhran J."/>
            <person name="Sree Pranav P."/>
            <person name="Mahalakshmi B."/>
            <person name="Karthikeyan R."/>
        </authorList>
    </citation>
    <scope>NUCLEOTIDE SEQUENCE [LARGE SCALE GENOMIC DNA]</scope>
    <source>
        <strain evidence="1 2">JR949</strain>
    </source>
</reference>
<name>A0AAP7DLE9_PAEAL</name>
<dbReference type="EMBL" id="JABFOR010000069">
    <property type="protein sequence ID" value="NOJ74020.1"/>
    <property type="molecule type" value="Genomic_DNA"/>
</dbReference>
<proteinExistence type="predicted"/>
<dbReference type="RefSeq" id="WP_171419877.1">
    <property type="nucleotide sequence ID" value="NZ_JABFOR010000069.1"/>
</dbReference>
<organism evidence="1 2">
    <name type="scientific">Paenibacillus alvei</name>
    <name type="common">Bacillus alvei</name>
    <dbReference type="NCBI Taxonomy" id="44250"/>
    <lineage>
        <taxon>Bacteria</taxon>
        <taxon>Bacillati</taxon>
        <taxon>Bacillota</taxon>
        <taxon>Bacilli</taxon>
        <taxon>Bacillales</taxon>
        <taxon>Paenibacillaceae</taxon>
        <taxon>Paenibacillus</taxon>
    </lineage>
</organism>
<comment type="caution">
    <text evidence="1">The sequence shown here is derived from an EMBL/GenBank/DDBJ whole genome shotgun (WGS) entry which is preliminary data.</text>
</comment>
<dbReference type="Gene3D" id="1.10.1660.10">
    <property type="match status" value="1"/>
</dbReference>
<accession>A0AAP7DLE9</accession>
<sequence>MTDEKQWLSVTELSEQLGIPDATLRRYIRQHGHHLQLRKRHKSYLVADVSVDVLVQIREAYAAGKSIDDVEDALAAAGAPTIITVNDADDNGGRVTVNLAEVLSDLQKTVNEQSEMIRALGHIVQQQNQAAATATLPGPTEQRAERVTEHLTRRRIERRLEREALELWAAKPESERMRRTGLFRREEDAVARDRFVRDYVDEHYEKRLRQEFGLE</sequence>
<evidence type="ECO:0000313" key="1">
    <source>
        <dbReference type="EMBL" id="NOJ74020.1"/>
    </source>
</evidence>
<evidence type="ECO:0008006" key="3">
    <source>
        <dbReference type="Google" id="ProtNLM"/>
    </source>
</evidence>